<comment type="caution">
    <text evidence="1">The sequence shown here is derived from an EMBL/GenBank/DDBJ whole genome shotgun (WGS) entry which is preliminary data.</text>
</comment>
<accession>A0AAV2PPD6</accession>
<feature type="non-terminal residue" evidence="1">
    <location>
        <position position="1"/>
    </location>
</feature>
<dbReference type="EMBL" id="CAXKWB010000987">
    <property type="protein sequence ID" value="CAL4063006.1"/>
    <property type="molecule type" value="Genomic_DNA"/>
</dbReference>
<dbReference type="AlphaFoldDB" id="A0AAV2PPD6"/>
<reference evidence="1 2" key="1">
    <citation type="submission" date="2024-05" db="EMBL/GenBank/DDBJ databases">
        <authorList>
            <person name="Wallberg A."/>
        </authorList>
    </citation>
    <scope>NUCLEOTIDE SEQUENCE [LARGE SCALE GENOMIC DNA]</scope>
</reference>
<evidence type="ECO:0000313" key="2">
    <source>
        <dbReference type="Proteomes" id="UP001497623"/>
    </source>
</evidence>
<dbReference type="Proteomes" id="UP001497623">
    <property type="component" value="Unassembled WGS sequence"/>
</dbReference>
<name>A0AAV2PPD6_MEGNR</name>
<keyword evidence="2" id="KW-1185">Reference proteome</keyword>
<sequence length="118" mass="14008">IMLYMNYDRCQSFQDERYDGDIKESTISPLPPQFCIGHQDSIPSFTGYIADMNINSEEYYLRFPLTKDQWQVNGIVYFQEIDTSEIIYSRSLIWIKQKGKFEEHNQICESLGCMLLPW</sequence>
<evidence type="ECO:0000313" key="1">
    <source>
        <dbReference type="EMBL" id="CAL4063006.1"/>
    </source>
</evidence>
<organism evidence="1 2">
    <name type="scientific">Meganyctiphanes norvegica</name>
    <name type="common">Northern krill</name>
    <name type="synonym">Thysanopoda norvegica</name>
    <dbReference type="NCBI Taxonomy" id="48144"/>
    <lineage>
        <taxon>Eukaryota</taxon>
        <taxon>Metazoa</taxon>
        <taxon>Ecdysozoa</taxon>
        <taxon>Arthropoda</taxon>
        <taxon>Crustacea</taxon>
        <taxon>Multicrustacea</taxon>
        <taxon>Malacostraca</taxon>
        <taxon>Eumalacostraca</taxon>
        <taxon>Eucarida</taxon>
        <taxon>Euphausiacea</taxon>
        <taxon>Euphausiidae</taxon>
        <taxon>Meganyctiphanes</taxon>
    </lineage>
</organism>
<feature type="non-terminal residue" evidence="1">
    <location>
        <position position="118"/>
    </location>
</feature>
<gene>
    <name evidence="1" type="ORF">MNOR_LOCUS3021</name>
</gene>
<proteinExistence type="predicted"/>
<protein>
    <submittedName>
        <fullName evidence="1">Uncharacterized protein</fullName>
    </submittedName>
</protein>